<dbReference type="PROSITE" id="PS50075">
    <property type="entry name" value="CARRIER"/>
    <property type="match status" value="1"/>
</dbReference>
<dbReference type="GO" id="GO:0008610">
    <property type="term" value="P:lipid biosynthetic process"/>
    <property type="evidence" value="ECO:0007669"/>
    <property type="project" value="UniProtKB-ARBA"/>
</dbReference>
<dbReference type="Pfam" id="PF00550">
    <property type="entry name" value="PP-binding"/>
    <property type="match status" value="1"/>
</dbReference>
<dbReference type="GO" id="GO:0072330">
    <property type="term" value="P:monocarboxylic acid biosynthetic process"/>
    <property type="evidence" value="ECO:0007669"/>
    <property type="project" value="UniProtKB-ARBA"/>
</dbReference>
<dbReference type="GO" id="GO:0031177">
    <property type="term" value="F:phosphopantetheine binding"/>
    <property type="evidence" value="ECO:0007669"/>
    <property type="project" value="InterPro"/>
</dbReference>
<dbReference type="KEGG" id="sgr:SGR_580"/>
<dbReference type="CDD" id="cd05930">
    <property type="entry name" value="A_NRPS"/>
    <property type="match status" value="1"/>
</dbReference>
<dbReference type="InterPro" id="IPR009081">
    <property type="entry name" value="PP-bd_ACP"/>
</dbReference>
<evidence type="ECO:0000259" key="6">
    <source>
        <dbReference type="PROSITE" id="PS50075"/>
    </source>
</evidence>
<dbReference type="GO" id="GO:0017000">
    <property type="term" value="P:antibiotic biosynthetic process"/>
    <property type="evidence" value="ECO:0007669"/>
    <property type="project" value="UniProtKB-ARBA"/>
</dbReference>
<evidence type="ECO:0000256" key="2">
    <source>
        <dbReference type="ARBA" id="ARBA00006432"/>
    </source>
</evidence>
<dbReference type="PANTHER" id="PTHR45527:SF1">
    <property type="entry name" value="FATTY ACID SYNTHASE"/>
    <property type="match status" value="1"/>
</dbReference>
<dbReference type="GO" id="GO:0043041">
    <property type="term" value="P:amino acid activation for nonribosomal peptide biosynthetic process"/>
    <property type="evidence" value="ECO:0007669"/>
    <property type="project" value="TreeGrafter"/>
</dbReference>
<dbReference type="Gene3D" id="3.40.50.980">
    <property type="match status" value="2"/>
</dbReference>
<dbReference type="InterPro" id="IPR020806">
    <property type="entry name" value="PKS_PP-bd"/>
</dbReference>
<evidence type="ECO:0000256" key="3">
    <source>
        <dbReference type="ARBA" id="ARBA00022450"/>
    </source>
</evidence>
<name>B1VRJ1_STRGG</name>
<reference evidence="8" key="1">
    <citation type="journal article" date="2008" name="J. Bacteriol.">
        <title>Genome sequence of the streptomycin-producing microorganism Streptomyces griseus IFO 13350.</title>
        <authorList>
            <person name="Ohnishi Y."/>
            <person name="Ishikawa J."/>
            <person name="Hara H."/>
            <person name="Suzuki H."/>
            <person name="Ikenoya M."/>
            <person name="Ikeda H."/>
            <person name="Yamashita A."/>
            <person name="Hattori M."/>
            <person name="Horinouchi S."/>
        </authorList>
    </citation>
    <scope>NUCLEOTIDE SEQUENCE [LARGE SCALE GENOMIC DNA]</scope>
    <source>
        <strain evidence="8">JCM 4626 / NBRC 13350</strain>
    </source>
</reference>
<dbReference type="Pfam" id="PF00668">
    <property type="entry name" value="Condensation"/>
    <property type="match status" value="2"/>
</dbReference>
<dbReference type="EMBL" id="AP009493">
    <property type="protein sequence ID" value="BAG17409.1"/>
    <property type="molecule type" value="Genomic_DNA"/>
</dbReference>
<dbReference type="GO" id="GO:0005829">
    <property type="term" value="C:cytosol"/>
    <property type="evidence" value="ECO:0007669"/>
    <property type="project" value="TreeGrafter"/>
</dbReference>
<dbReference type="FunFam" id="3.40.50.980:FF:000001">
    <property type="entry name" value="Non-ribosomal peptide synthetase"/>
    <property type="match status" value="1"/>
</dbReference>
<dbReference type="NCBIfam" id="TIGR01733">
    <property type="entry name" value="AA-adenyl-dom"/>
    <property type="match status" value="1"/>
</dbReference>
<dbReference type="FunFam" id="2.30.38.10:FF:000001">
    <property type="entry name" value="Non-ribosomal peptide synthetase PvdI"/>
    <property type="match status" value="1"/>
</dbReference>
<dbReference type="CDD" id="cd02440">
    <property type="entry name" value="AdoMet_MTases"/>
    <property type="match status" value="1"/>
</dbReference>
<keyword evidence="4" id="KW-0597">Phosphoprotein</keyword>
<dbReference type="InterPro" id="IPR010071">
    <property type="entry name" value="AA_adenyl_dom"/>
</dbReference>
<dbReference type="RefSeq" id="WP_012377900.1">
    <property type="nucleotide sequence ID" value="NC_010572.1"/>
</dbReference>
<dbReference type="InterPro" id="IPR036736">
    <property type="entry name" value="ACP-like_sf"/>
</dbReference>
<dbReference type="InterPro" id="IPR045851">
    <property type="entry name" value="AMP-bd_C_sf"/>
</dbReference>
<dbReference type="PATRIC" id="fig|455632.4.peg.562"/>
<comment type="similarity">
    <text evidence="2">Belongs to the ATP-dependent AMP-binding enzyme family.</text>
</comment>
<evidence type="ECO:0000256" key="1">
    <source>
        <dbReference type="ARBA" id="ARBA00001957"/>
    </source>
</evidence>
<feature type="compositionally biased region" description="Pro residues" evidence="5">
    <location>
        <begin position="1359"/>
        <end position="1368"/>
    </location>
</feature>
<evidence type="ECO:0000256" key="4">
    <source>
        <dbReference type="ARBA" id="ARBA00022553"/>
    </source>
</evidence>
<dbReference type="SUPFAM" id="SSF56801">
    <property type="entry name" value="Acetyl-CoA synthetase-like"/>
    <property type="match status" value="1"/>
</dbReference>
<dbReference type="Gene3D" id="3.30.559.10">
    <property type="entry name" value="Chloramphenicol acetyltransferase-like domain"/>
    <property type="match status" value="2"/>
</dbReference>
<dbReference type="InterPro" id="IPR006162">
    <property type="entry name" value="Ppantetheine_attach_site"/>
</dbReference>
<evidence type="ECO:0000313" key="8">
    <source>
        <dbReference type="Proteomes" id="UP000001685"/>
    </source>
</evidence>
<dbReference type="Gene3D" id="3.30.300.30">
    <property type="match status" value="2"/>
</dbReference>
<keyword evidence="3" id="KW-0596">Phosphopantetheine</keyword>
<comment type="cofactor">
    <cofactor evidence="1">
        <name>pantetheine 4'-phosphate</name>
        <dbReference type="ChEBI" id="CHEBI:47942"/>
    </cofactor>
</comment>
<dbReference type="GO" id="GO:0003824">
    <property type="term" value="F:catalytic activity"/>
    <property type="evidence" value="ECO:0007669"/>
    <property type="project" value="InterPro"/>
</dbReference>
<feature type="region of interest" description="Disordered" evidence="5">
    <location>
        <begin position="1345"/>
        <end position="1374"/>
    </location>
</feature>
<dbReference type="Gene3D" id="2.30.38.10">
    <property type="entry name" value="Luciferase, Domain 3"/>
    <property type="match status" value="1"/>
</dbReference>
<dbReference type="SMART" id="SM00823">
    <property type="entry name" value="PKS_PP"/>
    <property type="match status" value="1"/>
</dbReference>
<dbReference type="InterPro" id="IPR001242">
    <property type="entry name" value="Condensation_dom"/>
</dbReference>
<dbReference type="InterPro" id="IPR000873">
    <property type="entry name" value="AMP-dep_synth/lig_dom"/>
</dbReference>
<dbReference type="SUPFAM" id="SSF52777">
    <property type="entry name" value="CoA-dependent acyltransferases"/>
    <property type="match status" value="4"/>
</dbReference>
<dbReference type="Pfam" id="PF00501">
    <property type="entry name" value="AMP-binding"/>
    <property type="match status" value="1"/>
</dbReference>
<proteinExistence type="inferred from homology"/>
<dbReference type="CDD" id="cd19531">
    <property type="entry name" value="LCL_NRPS-like"/>
    <property type="match status" value="2"/>
</dbReference>
<evidence type="ECO:0000256" key="5">
    <source>
        <dbReference type="SAM" id="MobiDB-lite"/>
    </source>
</evidence>
<dbReference type="PROSITE" id="PS00012">
    <property type="entry name" value="PHOSPHOPANTETHEINE"/>
    <property type="match status" value="1"/>
</dbReference>
<gene>
    <name evidence="7" type="ordered locus">SGR_580</name>
</gene>
<dbReference type="Proteomes" id="UP000001685">
    <property type="component" value="Chromosome"/>
</dbReference>
<dbReference type="SUPFAM" id="SSF47336">
    <property type="entry name" value="ACP-like"/>
    <property type="match status" value="1"/>
</dbReference>
<dbReference type="HOGENOM" id="CLU_000022_0_6_11"/>
<evidence type="ECO:0000313" key="7">
    <source>
        <dbReference type="EMBL" id="BAG17409.1"/>
    </source>
</evidence>
<protein>
    <submittedName>
        <fullName evidence="7">NRPS</fullName>
    </submittedName>
</protein>
<dbReference type="InterPro" id="IPR020845">
    <property type="entry name" value="AMP-binding_CS"/>
</dbReference>
<dbReference type="Gene3D" id="1.10.1200.10">
    <property type="entry name" value="ACP-like"/>
    <property type="match status" value="1"/>
</dbReference>
<organism evidence="7 8">
    <name type="scientific">Streptomyces griseus subsp. griseus (strain JCM 4626 / CBS 651.72 / NBRC 13350 / KCC S-0626 / ISP 5235)</name>
    <dbReference type="NCBI Taxonomy" id="455632"/>
    <lineage>
        <taxon>Bacteria</taxon>
        <taxon>Bacillati</taxon>
        <taxon>Actinomycetota</taxon>
        <taxon>Actinomycetes</taxon>
        <taxon>Kitasatosporales</taxon>
        <taxon>Streptomycetaceae</taxon>
        <taxon>Streptomyces</taxon>
    </lineage>
</organism>
<dbReference type="Pfam" id="PF13489">
    <property type="entry name" value="Methyltransf_23"/>
    <property type="match status" value="1"/>
</dbReference>
<dbReference type="SUPFAM" id="SSF53335">
    <property type="entry name" value="S-adenosyl-L-methionine-dependent methyltransferases"/>
    <property type="match status" value="1"/>
</dbReference>
<dbReference type="GO" id="GO:0044550">
    <property type="term" value="P:secondary metabolite biosynthetic process"/>
    <property type="evidence" value="ECO:0007669"/>
    <property type="project" value="TreeGrafter"/>
</dbReference>
<dbReference type="eggNOG" id="COG1020">
    <property type="taxonomic scope" value="Bacteria"/>
</dbReference>
<accession>B1VRJ1</accession>
<sequence length="1988" mass="214848">MPDADLAGRIRDLDPGRRTQLLGQLRERGIAPPLSLFTGPTEGDAPVSSAQRRILFLTALRPDSSSYTSVNPFRLTGRLDLGVLRRCLDEITARHEILRTVFPTVDGLPVQRVRPAAVAPLPVIDLRGLPAAGRTAEAERLTAAERRIPFDLADAPPVRFRLLRLSAEDCVLLAVFHHVGVDGWSLGVLSRELTALYEAFSLGLPSPLPPLPVQYAGWARRQSAWEDSEDARRQLAHWEACLSGAPDRLDLPTDRPRPPVQSHRGATHGFVIGAAVTTAVRELGVRHGATLHMTLLAALATVLHRYSGQDDIVVGGAVAGRRSSALHDLMGFFANSLVFRVRLDGDPAFTELLARVRETCLAAHAHQDVPMDLIARRLFPERDLARNPLYQVNFTLHNTPAPTGHPSGLTVAPLDTRTDSSRFDLDVNILETDDGLDCLVDYATDLFDAATVARLADSLTELLTAVAADPTARLSVLPVLSADELRRIVYDWNDTGTGIRATPLHELVADQAARTPDAVAVSGGDHRLTYGELDRDANRLAHHLQDAGARPGTVVAVLMDLGPETVTTLLAVLKTGAAYVPLDPSHPPSRTNDMIADSEAAVLVVSGVLPAAVKPGGVRVVAPAAEADTVAGRPATAPDVRVSPDDLIYLMFTSGSTGRPKAALLTHRNVVNYLLWAKDRYAAGAGTGVPVHSPLAFDLTVTSVFAPLLAGQRVLLAPTADETPGAALRALLETSDDLAFVKLTPSHLRLLEQPTSDGPLTLPARTVILGGEALHEDDLSALRAGAPSVRIVNEYGPTETAVACTAFEAADGSPAGSEGRVPIGRPIANVRVHVLDEALRPVPVGVPGEACVGGAGVGQGYWRRAALTAERFVPDPFATEPGARLYRTGDRVRLLPDGELEYLGRIDRQVKVRGHRLEPAEIELAVGSHPAVRQCAVEVVRRAPGDERIVALVRLRDDSTSGPDWNRDRVEEWRRLYDATYDDLDSGPVSSFNLAGWLSSYTGRPLDETEMRSWLDDTVARILALRPRHVLEIGCGTGMILLNVAPSCRSYRATDLSTAAVDYVRRAVATTTGLPADVEVRTAPAHTSVLTAAAGAAAPDAIVLNSVVQYFPSSDYLLDVLRQAVDALPEGGHVFLGDLRSLPLLDLFHTSVQTRRAQVDMRLADLRSRIRRQRALDAELCVDPRLFKEIAARWPDVARVRVLPKRGRHDNELTHYRYDVVLTVGRGEPVPASPGTIRDWAASPLSPDELARLLERDRPERLTLTGVPNSRLSGALGLRGLLEERPPSSSVGELLARAGALPASGHAPEDWWELADRCGYEVELSWSEGRSDGAYDVVLGRPEARTGRADRSTGTAGSPLPPVAPPPARRYTNDPHWRRARATTLPEIDAHVRRLLPAPLVPAHYIPVPEIPLTANGKTDRAQLRLLASDPDGEERAGWVIAARPLTPTEQVVAQVWQELLGCDEVTPDDDFFGLGGHSLLALQVVFRLRERLGVGLPARAPFDHRTLAGLAARIDGLAEPDAVAAPLPPPLAPVARTGPLPASFAQERLWFMDQLNPGDAQYNVPAFDRIHGPLDVRALSRALDALVARHEVLRTVLTAPEGIPRQEIRPPEPVPFPLVDLTGLPGTGREKELTRLVGLEYRRPFDLAAGPVLRAHLVRLGSEDHVLLLSLHHIVHDGWSFGLFTTELAGLYQAFAAGLPLDPAVPPVQYADYAVWQRRLLDEGHFDTQLDYWKRRLAGVAELPPLRTDHPRPARPTTRGRLLPVSVPVTTVRGIRRLCQESGATPFAVLLTALSLALRIHTGEQEVTIGTDVAGRTAAGTETLLGFFVNQLVLRVGLAGDPTWRELLDRAHGTALEALSHQDVPFERVVQALNPRRGRSSPLFQAKLVLDNTPGGSGLALPGLRVTPVPAGLDTTRFDLALVLQDSREAGAVRDTSATDREITGFLEYSADLFEESTVTKLLDDFAHALEALTGDPGQRVAGPAGA</sequence>
<dbReference type="Gene3D" id="3.40.50.150">
    <property type="entry name" value="Vaccinia Virus protein VP39"/>
    <property type="match status" value="1"/>
</dbReference>
<dbReference type="Gene3D" id="3.30.559.30">
    <property type="entry name" value="Nonribosomal peptide synthetase, condensation domain"/>
    <property type="match status" value="2"/>
</dbReference>
<feature type="domain" description="Carrier" evidence="6">
    <location>
        <begin position="1444"/>
        <end position="1519"/>
    </location>
</feature>
<dbReference type="FunFam" id="1.10.1200.10:FF:000016">
    <property type="entry name" value="Non-ribosomal peptide synthase"/>
    <property type="match status" value="1"/>
</dbReference>
<dbReference type="InterPro" id="IPR023213">
    <property type="entry name" value="CAT-like_dom_sf"/>
</dbReference>
<dbReference type="InterPro" id="IPR029063">
    <property type="entry name" value="SAM-dependent_MTases_sf"/>
</dbReference>
<dbReference type="PANTHER" id="PTHR45527">
    <property type="entry name" value="NONRIBOSOMAL PEPTIDE SYNTHETASE"/>
    <property type="match status" value="1"/>
</dbReference>
<dbReference type="PROSITE" id="PS00455">
    <property type="entry name" value="AMP_BINDING"/>
    <property type="match status" value="1"/>
</dbReference>